<dbReference type="AlphaFoldDB" id="A0A9P9KY67"/>
<protein>
    <submittedName>
        <fullName evidence="2">Uncharacterized protein</fullName>
    </submittedName>
</protein>
<comment type="caution">
    <text evidence="2">The sequence shown here is derived from an EMBL/GenBank/DDBJ whole genome shotgun (WGS) entry which is preliminary data.</text>
</comment>
<proteinExistence type="predicted"/>
<dbReference type="RefSeq" id="XP_046057505.1">
    <property type="nucleotide sequence ID" value="XM_046191446.1"/>
</dbReference>
<keyword evidence="3" id="KW-1185">Reference proteome</keyword>
<sequence length="239" mass="27888">MYILCIFDNSCGHYMQQFWTSFSLSQDLELHVGRIALNSTNVAVGHLLCRRHGEVGRCTSHPKVMPGRAGLTRTSDMRTSQPTSKRYSRPTRDTRSQLVQDRERRQTNDQALTPEQARLNLHERMQAFLASPQPYRPTRFRMPTTPAIHKFITEIERILEHDIPASECDYLDEFCEAAMPDIKYWDEHGYHTIYDEERENEKKRMKEAGEAGEKVKEGDQTDDAVPPRNRRPRSHICNR</sequence>
<feature type="region of interest" description="Disordered" evidence="1">
    <location>
        <begin position="197"/>
        <end position="239"/>
    </location>
</feature>
<feature type="compositionally biased region" description="Basic residues" evidence="1">
    <location>
        <begin position="228"/>
        <end position="239"/>
    </location>
</feature>
<dbReference type="EMBL" id="JAGMUX010000001">
    <property type="protein sequence ID" value="KAH7270737.1"/>
    <property type="molecule type" value="Genomic_DNA"/>
</dbReference>
<evidence type="ECO:0000256" key="1">
    <source>
        <dbReference type="SAM" id="MobiDB-lite"/>
    </source>
</evidence>
<feature type="region of interest" description="Disordered" evidence="1">
    <location>
        <begin position="59"/>
        <end position="114"/>
    </location>
</feature>
<accession>A0A9P9KY67</accession>
<evidence type="ECO:0000313" key="2">
    <source>
        <dbReference type="EMBL" id="KAH7270737.1"/>
    </source>
</evidence>
<organism evidence="2 3">
    <name type="scientific">Fusarium redolens</name>
    <dbReference type="NCBI Taxonomy" id="48865"/>
    <lineage>
        <taxon>Eukaryota</taxon>
        <taxon>Fungi</taxon>
        <taxon>Dikarya</taxon>
        <taxon>Ascomycota</taxon>
        <taxon>Pezizomycotina</taxon>
        <taxon>Sordariomycetes</taxon>
        <taxon>Hypocreomycetidae</taxon>
        <taxon>Hypocreales</taxon>
        <taxon>Nectriaceae</taxon>
        <taxon>Fusarium</taxon>
        <taxon>Fusarium redolens species complex</taxon>
    </lineage>
</organism>
<feature type="compositionally biased region" description="Basic and acidic residues" evidence="1">
    <location>
        <begin position="197"/>
        <end position="219"/>
    </location>
</feature>
<feature type="compositionally biased region" description="Polar residues" evidence="1">
    <location>
        <begin position="72"/>
        <end position="85"/>
    </location>
</feature>
<dbReference type="GeneID" id="70221400"/>
<reference evidence="2" key="1">
    <citation type="journal article" date="2021" name="Nat. Commun.">
        <title>Genetic determinants of endophytism in the Arabidopsis root mycobiome.</title>
        <authorList>
            <person name="Mesny F."/>
            <person name="Miyauchi S."/>
            <person name="Thiergart T."/>
            <person name="Pickel B."/>
            <person name="Atanasova L."/>
            <person name="Karlsson M."/>
            <person name="Huettel B."/>
            <person name="Barry K.W."/>
            <person name="Haridas S."/>
            <person name="Chen C."/>
            <person name="Bauer D."/>
            <person name="Andreopoulos W."/>
            <person name="Pangilinan J."/>
            <person name="LaButti K."/>
            <person name="Riley R."/>
            <person name="Lipzen A."/>
            <person name="Clum A."/>
            <person name="Drula E."/>
            <person name="Henrissat B."/>
            <person name="Kohler A."/>
            <person name="Grigoriev I.V."/>
            <person name="Martin F.M."/>
            <person name="Hacquard S."/>
        </authorList>
    </citation>
    <scope>NUCLEOTIDE SEQUENCE</scope>
    <source>
        <strain evidence="2">MPI-CAGE-AT-0023</strain>
    </source>
</reference>
<evidence type="ECO:0000313" key="3">
    <source>
        <dbReference type="Proteomes" id="UP000720189"/>
    </source>
</evidence>
<dbReference type="Proteomes" id="UP000720189">
    <property type="component" value="Unassembled WGS sequence"/>
</dbReference>
<gene>
    <name evidence="2" type="ORF">BKA55DRAFT_552566</name>
</gene>
<name>A0A9P9KY67_FUSRE</name>
<feature type="compositionally biased region" description="Basic and acidic residues" evidence="1">
    <location>
        <begin position="90"/>
        <end position="107"/>
    </location>
</feature>